<sequence>MRGYGAAVAYLFGLLMSFTAINFIVKFDPTGRGYGQDFFIFATLYVVLALVGLITALKLTFALVPDTVIISRRLRRLYAWEKKAGWIAVDYDQAVPYVANRMVVTTTGAGALYPLRVAQLWPGSRRVKTGVTPTSPFASPQLAGEVWEFIRCYMDGEPAQAPPVALIPDHRANAYAWMDRELFSDSVDRRHRLKGGLQSVAFWFFGSMYYVPNWLEYWIRCHGRRPALPAELAESMKWEGENPYPIIPPTPEERLAIEGKLPHMLNRWRLVSVFGLLIWVALPIGFVSVFAFFL</sequence>
<keyword evidence="1" id="KW-0472">Membrane</keyword>
<organism evidence="2 3">
    <name type="scientific">Achromobacter dolens</name>
    <dbReference type="NCBI Taxonomy" id="1287738"/>
    <lineage>
        <taxon>Bacteria</taxon>
        <taxon>Pseudomonadati</taxon>
        <taxon>Pseudomonadota</taxon>
        <taxon>Betaproteobacteria</taxon>
        <taxon>Burkholderiales</taxon>
        <taxon>Alcaligenaceae</taxon>
        <taxon>Achromobacter</taxon>
    </lineage>
</organism>
<protein>
    <submittedName>
        <fullName evidence="2">Uncharacterized protein</fullName>
    </submittedName>
</protein>
<name>A0A6S7DRF9_9BURK</name>
<gene>
    <name evidence="2" type="ORF">LMG26841_01125</name>
</gene>
<dbReference type="Proteomes" id="UP000494272">
    <property type="component" value="Unassembled WGS sequence"/>
</dbReference>
<feature type="transmembrane region" description="Helical" evidence="1">
    <location>
        <begin position="39"/>
        <end position="64"/>
    </location>
</feature>
<dbReference type="EMBL" id="CADIKW010000001">
    <property type="protein sequence ID" value="CAB3834155.1"/>
    <property type="molecule type" value="Genomic_DNA"/>
</dbReference>
<evidence type="ECO:0000313" key="3">
    <source>
        <dbReference type="Proteomes" id="UP000494272"/>
    </source>
</evidence>
<dbReference type="AlphaFoldDB" id="A0A6S7DRF9"/>
<keyword evidence="1" id="KW-0812">Transmembrane</keyword>
<feature type="transmembrane region" description="Helical" evidence="1">
    <location>
        <begin position="270"/>
        <end position="293"/>
    </location>
</feature>
<proteinExistence type="predicted"/>
<feature type="transmembrane region" description="Helical" evidence="1">
    <location>
        <begin position="7"/>
        <end position="27"/>
    </location>
</feature>
<evidence type="ECO:0000256" key="1">
    <source>
        <dbReference type="SAM" id="Phobius"/>
    </source>
</evidence>
<accession>A0A6S7DRF9</accession>
<keyword evidence="3" id="KW-1185">Reference proteome</keyword>
<reference evidence="2 3" key="1">
    <citation type="submission" date="2020-04" db="EMBL/GenBank/DDBJ databases">
        <authorList>
            <person name="De Canck E."/>
        </authorList>
    </citation>
    <scope>NUCLEOTIDE SEQUENCE [LARGE SCALE GENOMIC DNA]</scope>
    <source>
        <strain evidence="2 3">LMG 26841</strain>
    </source>
</reference>
<keyword evidence="1" id="KW-1133">Transmembrane helix</keyword>
<evidence type="ECO:0000313" key="2">
    <source>
        <dbReference type="EMBL" id="CAB3834155.1"/>
    </source>
</evidence>